<evidence type="ECO:0000256" key="1">
    <source>
        <dbReference type="SAM" id="MobiDB-lite"/>
    </source>
</evidence>
<feature type="region of interest" description="Disordered" evidence="1">
    <location>
        <begin position="78"/>
        <end position="101"/>
    </location>
</feature>
<gene>
    <name evidence="2" type="ORF">TREES_T100007647</name>
</gene>
<feature type="compositionally biased region" description="Basic and acidic residues" evidence="1">
    <location>
        <begin position="78"/>
        <end position="93"/>
    </location>
</feature>
<feature type="compositionally biased region" description="Basic and acidic residues" evidence="1">
    <location>
        <begin position="1"/>
        <end position="10"/>
    </location>
</feature>
<dbReference type="InParanoid" id="L9KSI2"/>
<dbReference type="EMBL" id="KB320679">
    <property type="protein sequence ID" value="ELW65633.1"/>
    <property type="molecule type" value="Genomic_DNA"/>
</dbReference>
<name>L9KSI2_TUPCH</name>
<feature type="region of interest" description="Disordered" evidence="1">
    <location>
        <begin position="1"/>
        <end position="39"/>
    </location>
</feature>
<evidence type="ECO:0000313" key="2">
    <source>
        <dbReference type="EMBL" id="ELW65633.1"/>
    </source>
</evidence>
<sequence>MPPAHGDRTHPSPLPRNARNSVLAEPSTRGSLGARGTWSPKGEAELFLRRLRRSGARTAVNSSSGGTDRRCQRRSEYLGALRESRNPAGRGKDPGNWQGHKLQPLPVRPKLMSIWQSVIYLLVSVMSLLTDNTHLPADSIHPLVWVTNLCTKETPDFLIPYS</sequence>
<dbReference type="Proteomes" id="UP000011518">
    <property type="component" value="Unassembled WGS sequence"/>
</dbReference>
<accession>L9KSI2</accession>
<proteinExistence type="predicted"/>
<evidence type="ECO:0000313" key="3">
    <source>
        <dbReference type="Proteomes" id="UP000011518"/>
    </source>
</evidence>
<organism evidence="2 3">
    <name type="scientific">Tupaia chinensis</name>
    <name type="common">Chinese tree shrew</name>
    <name type="synonym">Tupaia belangeri chinensis</name>
    <dbReference type="NCBI Taxonomy" id="246437"/>
    <lineage>
        <taxon>Eukaryota</taxon>
        <taxon>Metazoa</taxon>
        <taxon>Chordata</taxon>
        <taxon>Craniata</taxon>
        <taxon>Vertebrata</taxon>
        <taxon>Euteleostomi</taxon>
        <taxon>Mammalia</taxon>
        <taxon>Eutheria</taxon>
        <taxon>Euarchontoglires</taxon>
        <taxon>Scandentia</taxon>
        <taxon>Tupaiidae</taxon>
        <taxon>Tupaia</taxon>
    </lineage>
</organism>
<keyword evidence="3" id="KW-1185">Reference proteome</keyword>
<dbReference type="AlphaFoldDB" id="L9KSI2"/>
<reference evidence="3" key="1">
    <citation type="submission" date="2012-07" db="EMBL/GenBank/DDBJ databases">
        <title>Genome of the Chinese tree shrew, a rising model animal genetically related to primates.</title>
        <authorList>
            <person name="Zhang G."/>
            <person name="Fan Y."/>
            <person name="Yao Y."/>
            <person name="Huang Z."/>
        </authorList>
    </citation>
    <scope>NUCLEOTIDE SEQUENCE [LARGE SCALE GENOMIC DNA]</scope>
</reference>
<protein>
    <submittedName>
        <fullName evidence="2">Uncharacterized protein</fullName>
    </submittedName>
</protein>
<reference evidence="3" key="2">
    <citation type="journal article" date="2013" name="Nat. Commun.">
        <title>Genome of the Chinese tree shrew.</title>
        <authorList>
            <person name="Fan Y."/>
            <person name="Huang Z.Y."/>
            <person name="Cao C.C."/>
            <person name="Chen C.S."/>
            <person name="Chen Y.X."/>
            <person name="Fan D.D."/>
            <person name="He J."/>
            <person name="Hou H.L."/>
            <person name="Hu L."/>
            <person name="Hu X.T."/>
            <person name="Jiang X.T."/>
            <person name="Lai R."/>
            <person name="Lang Y.S."/>
            <person name="Liang B."/>
            <person name="Liao S.G."/>
            <person name="Mu D."/>
            <person name="Ma Y.Y."/>
            <person name="Niu Y.Y."/>
            <person name="Sun X.Q."/>
            <person name="Xia J.Q."/>
            <person name="Xiao J."/>
            <person name="Xiong Z.Q."/>
            <person name="Xu L."/>
            <person name="Yang L."/>
            <person name="Zhang Y."/>
            <person name="Zhao W."/>
            <person name="Zhao X.D."/>
            <person name="Zheng Y.T."/>
            <person name="Zhou J.M."/>
            <person name="Zhu Y.B."/>
            <person name="Zhang G.J."/>
            <person name="Wang J."/>
            <person name="Yao Y.G."/>
        </authorList>
    </citation>
    <scope>NUCLEOTIDE SEQUENCE [LARGE SCALE GENOMIC DNA]</scope>
</reference>